<sequence>MASDRDEAREEHGHDGEHDRENGGEHDGSGAHGAGPGGEEGREDADGLRGVGVLQPLWPGDPRRIGPYALLGRLGSGGMGRVYLARSGGGRTVAVKAVHEEHLAKPRFRARFRREIEAARRVGDRFTAPVLDADADAAQPWIATGYVPGPGLDAVVREYGPLPAHSVRALADGLLRALRGIHAAGIVHRDLKPSNVLLTVEGPRVIDFGIAYALEPSDDAPLTSTGTTVGSPGFMAPEQILGEEPGPEADVFALGGVLVYAATGRLPFGHGASNQHAVLYQIVESDPDLTTVEDEALRAFIGRCLTKDADERPGVDALLDELAATTDTESETAGPWLPPRVVAHLAQQSARLLDAEATPPVPDAGAVATAGAGAGAGAVGVTGGAARERRGRPRARTWAVVGAVLAVVAAGGTVALLDRDGDARADSPERGSAARDSEASPGPHRSGARDADGEKGGKGDGKESARDGAPGDDGRTSGGTRGGEEGARGADGKDGKDGKDASAGDGGGDGGKDPGSGSGSGDPGGGASGGGSGGGDGGGSGGGDAPSGTRVPKRFVGTWKLGSVYGGTQPTEIRIYNAASGGRAALLVSDNGPFHCTTAAPLTGVEDGGERLRVGTAKVVEDGTPGYCQDSGPSSFTLDSSSVLRHHPASYAAGYTYKRG</sequence>
<feature type="compositionally biased region" description="Basic and acidic residues" evidence="6">
    <location>
        <begin position="419"/>
        <end position="438"/>
    </location>
</feature>
<dbReference type="PROSITE" id="PS00108">
    <property type="entry name" value="PROTEIN_KINASE_ST"/>
    <property type="match status" value="1"/>
</dbReference>
<dbReference type="InterPro" id="IPR000719">
    <property type="entry name" value="Prot_kinase_dom"/>
</dbReference>
<name>A0ABN2VIT5_9ACTN</name>
<evidence type="ECO:0000256" key="2">
    <source>
        <dbReference type="ARBA" id="ARBA00022741"/>
    </source>
</evidence>
<feature type="region of interest" description="Disordered" evidence="6">
    <location>
        <begin position="419"/>
        <end position="552"/>
    </location>
</feature>
<dbReference type="SMART" id="SM00220">
    <property type="entry name" value="S_TKc"/>
    <property type="match status" value="1"/>
</dbReference>
<keyword evidence="7" id="KW-1133">Transmembrane helix</keyword>
<protein>
    <recommendedName>
        <fullName evidence="8">Protein kinase domain-containing protein</fullName>
    </recommendedName>
</protein>
<evidence type="ECO:0000256" key="4">
    <source>
        <dbReference type="ARBA" id="ARBA00022840"/>
    </source>
</evidence>
<keyword evidence="3" id="KW-0418">Kinase</keyword>
<feature type="region of interest" description="Disordered" evidence="6">
    <location>
        <begin position="1"/>
        <end position="46"/>
    </location>
</feature>
<dbReference type="SUPFAM" id="SSF56112">
    <property type="entry name" value="Protein kinase-like (PK-like)"/>
    <property type="match status" value="1"/>
</dbReference>
<feature type="compositionally biased region" description="Gly residues" evidence="6">
    <location>
        <begin position="373"/>
        <end position="383"/>
    </location>
</feature>
<dbReference type="CDD" id="cd14014">
    <property type="entry name" value="STKc_PknB_like"/>
    <property type="match status" value="1"/>
</dbReference>
<keyword evidence="4 5" id="KW-0067">ATP-binding</keyword>
<comment type="caution">
    <text evidence="9">The sequence shown here is derived from an EMBL/GenBank/DDBJ whole genome shotgun (WGS) entry which is preliminary data.</text>
</comment>
<dbReference type="PANTHER" id="PTHR43289:SF34">
    <property type="entry name" value="SERINE_THREONINE-PROTEIN KINASE YBDM-RELATED"/>
    <property type="match status" value="1"/>
</dbReference>
<keyword evidence="7" id="KW-0472">Membrane</keyword>
<evidence type="ECO:0000256" key="6">
    <source>
        <dbReference type="SAM" id="MobiDB-lite"/>
    </source>
</evidence>
<proteinExistence type="predicted"/>
<dbReference type="RefSeq" id="WP_344523698.1">
    <property type="nucleotide sequence ID" value="NZ_BAAAPE010000001.1"/>
</dbReference>
<evidence type="ECO:0000256" key="7">
    <source>
        <dbReference type="SAM" id="Phobius"/>
    </source>
</evidence>
<dbReference type="Gene3D" id="3.30.200.20">
    <property type="entry name" value="Phosphorylase Kinase, domain 1"/>
    <property type="match status" value="1"/>
</dbReference>
<feature type="domain" description="Protein kinase" evidence="8">
    <location>
        <begin position="68"/>
        <end position="337"/>
    </location>
</feature>
<feature type="transmembrane region" description="Helical" evidence="7">
    <location>
        <begin position="397"/>
        <end position="417"/>
    </location>
</feature>
<organism evidence="9 10">
    <name type="scientific">Streptomyces albiaxialis</name>
    <dbReference type="NCBI Taxonomy" id="329523"/>
    <lineage>
        <taxon>Bacteria</taxon>
        <taxon>Bacillati</taxon>
        <taxon>Actinomycetota</taxon>
        <taxon>Actinomycetes</taxon>
        <taxon>Kitasatosporales</taxon>
        <taxon>Streptomycetaceae</taxon>
        <taxon>Streptomyces</taxon>
    </lineage>
</organism>
<dbReference type="InterPro" id="IPR017441">
    <property type="entry name" value="Protein_kinase_ATP_BS"/>
</dbReference>
<feature type="binding site" evidence="5">
    <location>
        <position position="96"/>
    </location>
    <ligand>
        <name>ATP</name>
        <dbReference type="ChEBI" id="CHEBI:30616"/>
    </ligand>
</feature>
<reference evidence="9 10" key="1">
    <citation type="journal article" date="2019" name="Int. J. Syst. Evol. Microbiol.">
        <title>The Global Catalogue of Microorganisms (GCM) 10K type strain sequencing project: providing services to taxonomists for standard genome sequencing and annotation.</title>
        <authorList>
            <consortium name="The Broad Institute Genomics Platform"/>
            <consortium name="The Broad Institute Genome Sequencing Center for Infectious Disease"/>
            <person name="Wu L."/>
            <person name="Ma J."/>
        </authorList>
    </citation>
    <scope>NUCLEOTIDE SEQUENCE [LARGE SCALE GENOMIC DNA]</scope>
    <source>
        <strain evidence="9 10">JCM 15478</strain>
    </source>
</reference>
<evidence type="ECO:0000256" key="3">
    <source>
        <dbReference type="ARBA" id="ARBA00022777"/>
    </source>
</evidence>
<feature type="region of interest" description="Disordered" evidence="6">
    <location>
        <begin position="373"/>
        <end position="394"/>
    </location>
</feature>
<dbReference type="EMBL" id="BAAAPE010000001">
    <property type="protein sequence ID" value="GAA2062992.1"/>
    <property type="molecule type" value="Genomic_DNA"/>
</dbReference>
<evidence type="ECO:0000313" key="10">
    <source>
        <dbReference type="Proteomes" id="UP001500016"/>
    </source>
</evidence>
<dbReference type="Proteomes" id="UP001500016">
    <property type="component" value="Unassembled WGS sequence"/>
</dbReference>
<dbReference type="PANTHER" id="PTHR43289">
    <property type="entry name" value="MITOGEN-ACTIVATED PROTEIN KINASE KINASE KINASE 20-RELATED"/>
    <property type="match status" value="1"/>
</dbReference>
<feature type="compositionally biased region" description="Basic and acidic residues" evidence="6">
    <location>
        <begin position="447"/>
        <end position="466"/>
    </location>
</feature>
<accession>A0ABN2VIT5</accession>
<evidence type="ECO:0000259" key="8">
    <source>
        <dbReference type="PROSITE" id="PS50011"/>
    </source>
</evidence>
<feature type="compositionally biased region" description="Basic and acidic residues" evidence="6">
    <location>
        <begin position="1"/>
        <end position="29"/>
    </location>
</feature>
<keyword evidence="7" id="KW-0812">Transmembrane</keyword>
<feature type="compositionally biased region" description="Gly residues" evidence="6">
    <location>
        <begin position="504"/>
        <end position="545"/>
    </location>
</feature>
<evidence type="ECO:0000256" key="5">
    <source>
        <dbReference type="PROSITE-ProRule" id="PRU10141"/>
    </source>
</evidence>
<gene>
    <name evidence="9" type="ORF">GCM10009801_06530</name>
</gene>
<dbReference type="PROSITE" id="PS00107">
    <property type="entry name" value="PROTEIN_KINASE_ATP"/>
    <property type="match status" value="1"/>
</dbReference>
<feature type="compositionally biased region" description="Basic and acidic residues" evidence="6">
    <location>
        <begin position="482"/>
        <end position="502"/>
    </location>
</feature>
<dbReference type="PROSITE" id="PS50011">
    <property type="entry name" value="PROTEIN_KINASE_DOM"/>
    <property type="match status" value="1"/>
</dbReference>
<keyword evidence="10" id="KW-1185">Reference proteome</keyword>
<evidence type="ECO:0000256" key="1">
    <source>
        <dbReference type="ARBA" id="ARBA00022679"/>
    </source>
</evidence>
<dbReference type="InterPro" id="IPR011009">
    <property type="entry name" value="Kinase-like_dom_sf"/>
</dbReference>
<dbReference type="InterPro" id="IPR008271">
    <property type="entry name" value="Ser/Thr_kinase_AS"/>
</dbReference>
<keyword evidence="2 5" id="KW-0547">Nucleotide-binding</keyword>
<dbReference type="Pfam" id="PF00069">
    <property type="entry name" value="Pkinase"/>
    <property type="match status" value="1"/>
</dbReference>
<evidence type="ECO:0000313" key="9">
    <source>
        <dbReference type="EMBL" id="GAA2062992.1"/>
    </source>
</evidence>
<dbReference type="Gene3D" id="1.10.510.10">
    <property type="entry name" value="Transferase(Phosphotransferase) domain 1"/>
    <property type="match status" value="1"/>
</dbReference>
<keyword evidence="1" id="KW-0808">Transferase</keyword>